<proteinExistence type="predicted"/>
<reference evidence="2 3" key="1">
    <citation type="submission" date="2011-08" db="EMBL/GenBank/DDBJ databases">
        <title>The Genome Sequence of Clostridium hathewayi WAL-18680.</title>
        <authorList>
            <consortium name="The Broad Institute Genome Sequencing Platform"/>
            <person name="Earl A."/>
            <person name="Ward D."/>
            <person name="Feldgarden M."/>
            <person name="Gevers D."/>
            <person name="Finegold S.M."/>
            <person name="Summanen P.H."/>
            <person name="Molitoris D.R."/>
            <person name="Song M."/>
            <person name="Daigneault M."/>
            <person name="Allen-Vercoe E."/>
            <person name="Young S.K."/>
            <person name="Zeng Q."/>
            <person name="Gargeya S."/>
            <person name="Fitzgerald M."/>
            <person name="Haas B."/>
            <person name="Abouelleil A."/>
            <person name="Alvarado L."/>
            <person name="Arachchi H.M."/>
            <person name="Berlin A."/>
            <person name="Brown A."/>
            <person name="Chapman S.B."/>
            <person name="Chen Z."/>
            <person name="Dunbar C."/>
            <person name="Freedman E."/>
            <person name="Gearin G."/>
            <person name="Gellesch M."/>
            <person name="Goldberg J."/>
            <person name="Griggs A."/>
            <person name="Gujja S."/>
            <person name="Heiman D."/>
            <person name="Howarth C."/>
            <person name="Larson L."/>
            <person name="Lui A."/>
            <person name="MacDonald P.J.P."/>
            <person name="Montmayeur A."/>
            <person name="Murphy C."/>
            <person name="Neiman D."/>
            <person name="Pearson M."/>
            <person name="Priest M."/>
            <person name="Roberts A."/>
            <person name="Saif S."/>
            <person name="Shea T."/>
            <person name="Shenoy N."/>
            <person name="Sisk P."/>
            <person name="Stolte C."/>
            <person name="Sykes S."/>
            <person name="Wortman J."/>
            <person name="Nusbaum C."/>
            <person name="Birren B."/>
        </authorList>
    </citation>
    <scope>NUCLEOTIDE SEQUENCE [LARGE SCALE GENOMIC DNA]</scope>
    <source>
        <strain evidence="2 3">WAL-18680</strain>
    </source>
</reference>
<comment type="caution">
    <text evidence="2">The sequence shown here is derived from an EMBL/GenBank/DDBJ whole genome shotgun (WGS) entry which is preliminary data.</text>
</comment>
<organism evidence="2 3">
    <name type="scientific">Hungatella hathewayi WAL-18680</name>
    <dbReference type="NCBI Taxonomy" id="742737"/>
    <lineage>
        <taxon>Bacteria</taxon>
        <taxon>Bacillati</taxon>
        <taxon>Bacillota</taxon>
        <taxon>Clostridia</taxon>
        <taxon>Lachnospirales</taxon>
        <taxon>Lachnospiraceae</taxon>
        <taxon>Hungatella</taxon>
    </lineage>
</organism>
<evidence type="ECO:0000256" key="1">
    <source>
        <dbReference type="SAM" id="Phobius"/>
    </source>
</evidence>
<sequence length="144" mass="16834">MKKQLKSSILFFCFGIVFLILAFAFPDISIFAGFVGGCFGPAIMMLYKYLYWRKRPEEYDEKIENENIELYDERKEMIRGKALRVSTLVNWGILSIFIVTISLLSQFEIIAKGISRYIVLGVAAYWLISVVIMQIIYKWLSKKY</sequence>
<feature type="transmembrane region" description="Helical" evidence="1">
    <location>
        <begin position="117"/>
        <end position="140"/>
    </location>
</feature>
<keyword evidence="1" id="KW-0812">Transmembrane</keyword>
<dbReference type="HOGENOM" id="CLU_147822_0_0_9"/>
<evidence type="ECO:0000313" key="3">
    <source>
        <dbReference type="Proteomes" id="UP000005384"/>
    </source>
</evidence>
<keyword evidence="1" id="KW-1133">Transmembrane helix</keyword>
<dbReference type="Proteomes" id="UP000005384">
    <property type="component" value="Unassembled WGS sequence"/>
</dbReference>
<keyword evidence="1" id="KW-0472">Membrane</keyword>
<dbReference type="RefSeq" id="WP_006780852.1">
    <property type="nucleotide sequence ID" value="NZ_CP040506.1"/>
</dbReference>
<accession>G5IH96</accession>
<feature type="transmembrane region" description="Helical" evidence="1">
    <location>
        <begin position="7"/>
        <end position="25"/>
    </location>
</feature>
<dbReference type="OrthoDB" id="2194309at2"/>
<feature type="transmembrane region" description="Helical" evidence="1">
    <location>
        <begin position="31"/>
        <end position="50"/>
    </location>
</feature>
<dbReference type="AlphaFoldDB" id="G5IH96"/>
<dbReference type="SUPFAM" id="SSF103473">
    <property type="entry name" value="MFS general substrate transporter"/>
    <property type="match status" value="1"/>
</dbReference>
<dbReference type="EMBL" id="ADLN01000075">
    <property type="protein sequence ID" value="EHI59167.1"/>
    <property type="molecule type" value="Genomic_DNA"/>
</dbReference>
<protein>
    <submittedName>
        <fullName evidence="2">Uncharacterized protein</fullName>
    </submittedName>
</protein>
<dbReference type="InterPro" id="IPR036259">
    <property type="entry name" value="MFS_trans_sf"/>
</dbReference>
<feature type="transmembrane region" description="Helical" evidence="1">
    <location>
        <begin position="82"/>
        <end position="105"/>
    </location>
</feature>
<gene>
    <name evidence="2" type="ORF">HMPREF9473_02874</name>
</gene>
<keyword evidence="3" id="KW-1185">Reference proteome</keyword>
<name>G5IH96_9FIRM</name>
<evidence type="ECO:0000313" key="2">
    <source>
        <dbReference type="EMBL" id="EHI59167.1"/>
    </source>
</evidence>